<evidence type="ECO:0000313" key="1">
    <source>
        <dbReference type="EMBL" id="AWG24257.1"/>
    </source>
</evidence>
<dbReference type="KEGG" id="fki:FK004_02965"/>
<organism evidence="1 2">
    <name type="scientific">Flavobacterium kingsejongi</name>
    <dbReference type="NCBI Taxonomy" id="1678728"/>
    <lineage>
        <taxon>Bacteria</taxon>
        <taxon>Pseudomonadati</taxon>
        <taxon>Bacteroidota</taxon>
        <taxon>Flavobacteriia</taxon>
        <taxon>Flavobacteriales</taxon>
        <taxon>Flavobacteriaceae</taxon>
        <taxon>Flavobacterium</taxon>
    </lineage>
</organism>
<protein>
    <submittedName>
        <fullName evidence="1">Uncharacterized protein</fullName>
    </submittedName>
</protein>
<accession>A0A2S1LKK3</accession>
<proteinExistence type="predicted"/>
<reference evidence="1 2" key="1">
    <citation type="submission" date="2017-04" db="EMBL/GenBank/DDBJ databases">
        <title>Complete genome sequence of Flavobacterium kingsejong AJ004.</title>
        <authorList>
            <person name="Lee P.C."/>
        </authorList>
    </citation>
    <scope>NUCLEOTIDE SEQUENCE [LARGE SCALE GENOMIC DNA]</scope>
    <source>
        <strain evidence="1 2">AJ004</strain>
    </source>
</reference>
<gene>
    <name evidence="1" type="ORF">FK004_02965</name>
</gene>
<dbReference type="Proteomes" id="UP000244677">
    <property type="component" value="Chromosome"/>
</dbReference>
<dbReference type="EMBL" id="CP020919">
    <property type="protein sequence ID" value="AWG24257.1"/>
    <property type="molecule type" value="Genomic_DNA"/>
</dbReference>
<keyword evidence="2" id="KW-1185">Reference proteome</keyword>
<evidence type="ECO:0000313" key="2">
    <source>
        <dbReference type="Proteomes" id="UP000244677"/>
    </source>
</evidence>
<name>A0A2S1LKK3_9FLAO</name>
<dbReference type="AlphaFoldDB" id="A0A2S1LKK3"/>
<sequence length="407" mass="47577">MWLFCQNFNSHNHMKKTLLLFFVLITYSTFSQIRFEPGYITENNGDRKECLIRNLAWKNNPIEIEYKITENDVTQKATIAQLIEFNVGNAYKYKRFTTKIDRSSANINNLSNEKAPAFKEETLFLKLLVEGKINLYQYEDNNLIRYFISSDNHETAEQLIYKEYAIGNTAVGKNNQFRQQLYMALKSDKLGIKDFEKVNYNQNELTKLFVHYNKTENIAFTNLDEKQNKSSVNIKFVAGINSAKLNIKSGLSNSEVKFDNVNIFKVGAEIEYRMGFNQNKWSLFFDPNYQAYKSDAPFLKTNIRLKADYKMLELPVGVRHHFYLNDKSRIFVDLGYAFAIAFNSSVDYSYQKLQIANSGNVFFGAGFAYDRYAIEMRYSPNREILDNYLSWRSKYSSLSIAVSYRVF</sequence>